<dbReference type="Pfam" id="PF14226">
    <property type="entry name" value="DIOX_N"/>
    <property type="match status" value="1"/>
</dbReference>
<dbReference type="SUPFAM" id="SSF51197">
    <property type="entry name" value="Clavaminate synthase-like"/>
    <property type="match status" value="1"/>
</dbReference>
<dbReference type="GO" id="GO:0046872">
    <property type="term" value="F:metal ion binding"/>
    <property type="evidence" value="ECO:0007669"/>
    <property type="project" value="UniProtKB-KW"/>
</dbReference>
<dbReference type="EMBL" id="BQKI01000004">
    <property type="protein sequence ID" value="GJM93439.1"/>
    <property type="molecule type" value="Genomic_DNA"/>
</dbReference>
<evidence type="ECO:0000256" key="4">
    <source>
        <dbReference type="ARBA" id="ARBA00023004"/>
    </source>
</evidence>
<evidence type="ECO:0000256" key="5">
    <source>
        <dbReference type="RuleBase" id="RU003682"/>
    </source>
</evidence>
<dbReference type="Pfam" id="PF03171">
    <property type="entry name" value="2OG-FeII_Oxy"/>
    <property type="match status" value="1"/>
</dbReference>
<dbReference type="InterPro" id="IPR005123">
    <property type="entry name" value="Oxoglu/Fe-dep_dioxygenase_dom"/>
</dbReference>
<evidence type="ECO:0000259" key="7">
    <source>
        <dbReference type="PROSITE" id="PS51471"/>
    </source>
</evidence>
<comment type="caution">
    <text evidence="8">The sequence shown here is derived from an EMBL/GenBank/DDBJ whole genome shotgun (WGS) entry which is preliminary data.</text>
</comment>
<evidence type="ECO:0000256" key="2">
    <source>
        <dbReference type="ARBA" id="ARBA00022723"/>
    </source>
</evidence>
<feature type="compositionally biased region" description="Basic residues" evidence="6">
    <location>
        <begin position="25"/>
        <end position="35"/>
    </location>
</feature>
<evidence type="ECO:0000313" key="9">
    <source>
        <dbReference type="Proteomes" id="UP001054889"/>
    </source>
</evidence>
<dbReference type="Proteomes" id="UP001054889">
    <property type="component" value="Unassembled WGS sequence"/>
</dbReference>
<evidence type="ECO:0000313" key="8">
    <source>
        <dbReference type="EMBL" id="GJM93439.1"/>
    </source>
</evidence>
<comment type="cofactor">
    <cofactor evidence="1">
        <name>L-ascorbate</name>
        <dbReference type="ChEBI" id="CHEBI:38290"/>
    </cofactor>
</comment>
<dbReference type="Gene3D" id="2.60.120.330">
    <property type="entry name" value="B-lactam Antibiotic, Isopenicillin N Synthase, Chain"/>
    <property type="match status" value="1"/>
</dbReference>
<protein>
    <recommendedName>
        <fullName evidence="7">Fe2OG dioxygenase domain-containing protein</fullName>
    </recommendedName>
</protein>
<dbReference type="PANTHER" id="PTHR47990">
    <property type="entry name" value="2-OXOGLUTARATE (2OG) AND FE(II)-DEPENDENT OXYGENASE SUPERFAMILY PROTEIN-RELATED"/>
    <property type="match status" value="1"/>
</dbReference>
<dbReference type="AlphaFoldDB" id="A0AAV5C586"/>
<feature type="region of interest" description="Disordered" evidence="6">
    <location>
        <begin position="1"/>
        <end position="78"/>
    </location>
</feature>
<keyword evidence="3 5" id="KW-0560">Oxidoreductase</keyword>
<gene>
    <name evidence="8" type="primary">ga09995</name>
    <name evidence="8" type="ORF">PR202_ga09995</name>
</gene>
<keyword evidence="9" id="KW-1185">Reference proteome</keyword>
<dbReference type="PROSITE" id="PS51471">
    <property type="entry name" value="FE2OG_OXY"/>
    <property type="match status" value="1"/>
</dbReference>
<keyword evidence="2 5" id="KW-0479">Metal-binding</keyword>
<evidence type="ECO:0000256" key="1">
    <source>
        <dbReference type="ARBA" id="ARBA00001961"/>
    </source>
</evidence>
<dbReference type="InterPro" id="IPR026992">
    <property type="entry name" value="DIOX_N"/>
</dbReference>
<dbReference type="InterPro" id="IPR044861">
    <property type="entry name" value="IPNS-like_FE2OG_OXY"/>
</dbReference>
<accession>A0AAV5C586</accession>
<evidence type="ECO:0000256" key="3">
    <source>
        <dbReference type="ARBA" id="ARBA00023002"/>
    </source>
</evidence>
<dbReference type="InterPro" id="IPR027443">
    <property type="entry name" value="IPNS-like_sf"/>
</dbReference>
<comment type="similarity">
    <text evidence="5">Belongs to the iron/ascorbate-dependent oxidoreductase family.</text>
</comment>
<evidence type="ECO:0000256" key="6">
    <source>
        <dbReference type="SAM" id="MobiDB-lite"/>
    </source>
</evidence>
<keyword evidence="4 5" id="KW-0408">Iron</keyword>
<organism evidence="8 9">
    <name type="scientific">Eleusine coracana subsp. coracana</name>
    <dbReference type="NCBI Taxonomy" id="191504"/>
    <lineage>
        <taxon>Eukaryota</taxon>
        <taxon>Viridiplantae</taxon>
        <taxon>Streptophyta</taxon>
        <taxon>Embryophyta</taxon>
        <taxon>Tracheophyta</taxon>
        <taxon>Spermatophyta</taxon>
        <taxon>Magnoliopsida</taxon>
        <taxon>Liliopsida</taxon>
        <taxon>Poales</taxon>
        <taxon>Poaceae</taxon>
        <taxon>PACMAD clade</taxon>
        <taxon>Chloridoideae</taxon>
        <taxon>Cynodonteae</taxon>
        <taxon>Eleusininae</taxon>
        <taxon>Eleusine</taxon>
    </lineage>
</organism>
<dbReference type="GO" id="GO:0016491">
    <property type="term" value="F:oxidoreductase activity"/>
    <property type="evidence" value="ECO:0007669"/>
    <property type="project" value="UniProtKB-KW"/>
</dbReference>
<name>A0AAV5C586_ELECO</name>
<dbReference type="InterPro" id="IPR050231">
    <property type="entry name" value="Iron_ascorbate_oxido_reductase"/>
</dbReference>
<reference evidence="8" key="1">
    <citation type="journal article" date="2018" name="DNA Res.">
        <title>Multiple hybrid de novo genome assembly of finger millet, an orphan allotetraploid crop.</title>
        <authorList>
            <person name="Hatakeyama M."/>
            <person name="Aluri S."/>
            <person name="Balachadran M.T."/>
            <person name="Sivarajan S.R."/>
            <person name="Patrignani A."/>
            <person name="Gruter S."/>
            <person name="Poveda L."/>
            <person name="Shimizu-Inatsugi R."/>
            <person name="Baeten J."/>
            <person name="Francoijs K.J."/>
            <person name="Nataraja K.N."/>
            <person name="Reddy Y.A.N."/>
            <person name="Phadnis S."/>
            <person name="Ravikumar R.L."/>
            <person name="Schlapbach R."/>
            <person name="Sreeman S.M."/>
            <person name="Shimizu K.K."/>
        </authorList>
    </citation>
    <scope>NUCLEOTIDE SEQUENCE</scope>
</reference>
<proteinExistence type="inferred from homology"/>
<feature type="domain" description="Fe2OG dioxygenase" evidence="7">
    <location>
        <begin position="374"/>
        <end position="472"/>
    </location>
</feature>
<reference evidence="8" key="2">
    <citation type="submission" date="2021-12" db="EMBL/GenBank/DDBJ databases">
        <title>Resequencing data analysis of finger millet.</title>
        <authorList>
            <person name="Hatakeyama M."/>
            <person name="Aluri S."/>
            <person name="Balachadran M.T."/>
            <person name="Sivarajan S.R."/>
            <person name="Poveda L."/>
            <person name="Shimizu-Inatsugi R."/>
            <person name="Schlapbach R."/>
            <person name="Sreeman S.M."/>
            <person name="Shimizu K.K."/>
        </authorList>
    </citation>
    <scope>NUCLEOTIDE SEQUENCE</scope>
</reference>
<sequence length="481" mass="53250">MATVAAEANLAHAPGPSHGGAPRSRSWRRRRRARSPTRPTVAELRAPGHGSGGRRRSRNRSWQSSELPAMAAESKVSPVCPAMTAAVEADVRRSGGGGRGWGGRRRRGELQPANMAVQPSPTPYLVKRRRRVLEYGIDGRCRRAAALSQPTNDMNPSSFFFWPRDQPLRVSPNRLLLCDGGIIAPVLVRSIIDFGNEHSSSTVRKKRRSPDMATNSGLLPVVDLAPFFTGDESGMARATEAMREACRTLGFFRAVNHGVPTELMARALELSAKFFALPDEEKVKVRPVERSQAPLVAGYGLHPPHLVDRYEYVRTCHPRHELNLYYPTEPAGFREANEECYAKLTELGLLIQDILNDCMGLPPGFLKNYNNDRSLDVMVALRYLPSTDEGEIGLSEHEDGSCISFVFQDGVGGLEVLKDGQWIPAEPVPGSIIVNIGDVLRVLSNNKFKSATHRVVRKPVHRHSFGFFWSVQGDKWVEPLP</sequence>